<name>A0A2P6RJY6_ROSCH</name>
<gene>
    <name evidence="1" type="ORF">RchiOBHm_Chr2g0092391</name>
</gene>
<proteinExistence type="predicted"/>
<evidence type="ECO:0000313" key="2">
    <source>
        <dbReference type="Proteomes" id="UP000238479"/>
    </source>
</evidence>
<dbReference type="OMA" id="IVHANGY"/>
<keyword evidence="2" id="KW-1185">Reference proteome</keyword>
<organism evidence="1 2">
    <name type="scientific">Rosa chinensis</name>
    <name type="common">China rose</name>
    <dbReference type="NCBI Taxonomy" id="74649"/>
    <lineage>
        <taxon>Eukaryota</taxon>
        <taxon>Viridiplantae</taxon>
        <taxon>Streptophyta</taxon>
        <taxon>Embryophyta</taxon>
        <taxon>Tracheophyta</taxon>
        <taxon>Spermatophyta</taxon>
        <taxon>Magnoliopsida</taxon>
        <taxon>eudicotyledons</taxon>
        <taxon>Gunneridae</taxon>
        <taxon>Pentapetalae</taxon>
        <taxon>rosids</taxon>
        <taxon>fabids</taxon>
        <taxon>Rosales</taxon>
        <taxon>Rosaceae</taxon>
        <taxon>Rosoideae</taxon>
        <taxon>Rosoideae incertae sedis</taxon>
        <taxon>Rosa</taxon>
    </lineage>
</organism>
<accession>A0A2P6RJY6</accession>
<dbReference type="PANTHER" id="PTHR46201">
    <property type="entry name" value="PHD FINGER PROTEIN MALE MEIOCYTE DEATH 1-RELATED"/>
    <property type="match status" value="1"/>
</dbReference>
<dbReference type="AlphaFoldDB" id="A0A2P6RJY6"/>
<dbReference type="EMBL" id="PDCK01000040">
    <property type="protein sequence ID" value="PRQ46750.1"/>
    <property type="molecule type" value="Genomic_DNA"/>
</dbReference>
<comment type="caution">
    <text evidence="1">The sequence shown here is derived from an EMBL/GenBank/DDBJ whole genome shotgun (WGS) entry which is preliminary data.</text>
</comment>
<protein>
    <submittedName>
        <fullName evidence="1">Uncharacterized protein</fullName>
    </submittedName>
</protein>
<evidence type="ECO:0000313" key="1">
    <source>
        <dbReference type="EMBL" id="PRQ46750.1"/>
    </source>
</evidence>
<dbReference type="PANTHER" id="PTHR46201:SF8">
    <property type="entry name" value="CHROMATIN REGULATOR PHD FAMILY"/>
    <property type="match status" value="1"/>
</dbReference>
<dbReference type="Gramene" id="PRQ46750">
    <property type="protein sequence ID" value="PRQ46750"/>
    <property type="gene ID" value="RchiOBHm_Chr2g0092391"/>
</dbReference>
<dbReference type="STRING" id="74649.A0A2P6RJY6"/>
<sequence length="91" mass="10722">MSGSNLMDIWDCLCQNLEIRDVTLEVVSKKGNVDLRLLCGVAHGRSWFDRWGYKFWRGSYGVDEVKYEIALAYLRNLNIYQVATRWRTNML</sequence>
<dbReference type="Proteomes" id="UP000238479">
    <property type="component" value="Chromosome 2"/>
</dbReference>
<reference evidence="1 2" key="1">
    <citation type="journal article" date="2018" name="Nat. Genet.">
        <title>The Rosa genome provides new insights in the design of modern roses.</title>
        <authorList>
            <person name="Bendahmane M."/>
        </authorList>
    </citation>
    <scope>NUCLEOTIDE SEQUENCE [LARGE SCALE GENOMIC DNA]</scope>
    <source>
        <strain evidence="2">cv. Old Blush</strain>
    </source>
</reference>